<evidence type="ECO:0000256" key="7">
    <source>
        <dbReference type="ARBA" id="ARBA00022989"/>
    </source>
</evidence>
<dbReference type="GO" id="GO:0031781">
    <property type="term" value="F:type 3 melanocortin receptor binding"/>
    <property type="evidence" value="ECO:0007669"/>
    <property type="project" value="TreeGrafter"/>
</dbReference>
<dbReference type="GO" id="GO:0072659">
    <property type="term" value="P:protein localization to plasma membrane"/>
    <property type="evidence" value="ECO:0007669"/>
    <property type="project" value="TreeGrafter"/>
</dbReference>
<proteinExistence type="inferred from homology"/>
<comment type="similarity">
    <text evidence="3">Belongs to the MRAP family.</text>
</comment>
<keyword evidence="4" id="KW-1003">Cell membrane</keyword>
<accession>A0AAY4B028</accession>
<keyword evidence="5 9" id="KW-0812">Transmembrane</keyword>
<keyword evidence="7 9" id="KW-1133">Transmembrane helix</keyword>
<evidence type="ECO:0000313" key="10">
    <source>
        <dbReference type="Ensembl" id="ENSDCDP00010014347.1"/>
    </source>
</evidence>
<dbReference type="InterPro" id="IPR028111">
    <property type="entry name" value="MRAP"/>
</dbReference>
<dbReference type="PANTHER" id="PTHR28675">
    <property type="entry name" value="MELANOCORTIN-2 RECEPTOR ACCESSORY PROTEIN 2"/>
    <property type="match status" value="1"/>
</dbReference>
<keyword evidence="11" id="KW-1185">Reference proteome</keyword>
<evidence type="ECO:0000256" key="6">
    <source>
        <dbReference type="ARBA" id="ARBA00022824"/>
    </source>
</evidence>
<keyword evidence="8 9" id="KW-0472">Membrane</keyword>
<dbReference type="PANTHER" id="PTHR28675:SF2">
    <property type="entry name" value="MELANOCORTIN-2 RECEPTOR ACCESSORY PROTEIN"/>
    <property type="match status" value="1"/>
</dbReference>
<dbReference type="GO" id="GO:0031783">
    <property type="term" value="F:type 5 melanocortin receptor binding"/>
    <property type="evidence" value="ECO:0007669"/>
    <property type="project" value="TreeGrafter"/>
</dbReference>
<reference evidence="10 11" key="1">
    <citation type="submission" date="2020-06" db="EMBL/GenBank/DDBJ databases">
        <authorList>
            <consortium name="Wellcome Sanger Institute Data Sharing"/>
        </authorList>
    </citation>
    <scope>NUCLEOTIDE SEQUENCE [LARGE SCALE GENOMIC DNA]</scope>
</reference>
<dbReference type="Proteomes" id="UP000694580">
    <property type="component" value="Chromosome 13"/>
</dbReference>
<dbReference type="GO" id="GO:0005886">
    <property type="term" value="C:plasma membrane"/>
    <property type="evidence" value="ECO:0007669"/>
    <property type="project" value="UniProtKB-SubCell"/>
</dbReference>
<dbReference type="GO" id="GO:0070996">
    <property type="term" value="F:type 1 melanocortin receptor binding"/>
    <property type="evidence" value="ECO:0007669"/>
    <property type="project" value="TreeGrafter"/>
</dbReference>
<evidence type="ECO:0008006" key="12">
    <source>
        <dbReference type="Google" id="ProtNLM"/>
    </source>
</evidence>
<gene>
    <name evidence="10" type="primary">MRAP</name>
</gene>
<evidence type="ECO:0000256" key="2">
    <source>
        <dbReference type="ARBA" id="ARBA00004389"/>
    </source>
</evidence>
<dbReference type="GO" id="GO:0031780">
    <property type="term" value="F:corticotropin hormone receptor binding"/>
    <property type="evidence" value="ECO:0007669"/>
    <property type="project" value="TreeGrafter"/>
</dbReference>
<dbReference type="Ensembl" id="ENSDCDT00010015122.1">
    <property type="protein sequence ID" value="ENSDCDP00010014347.1"/>
    <property type="gene ID" value="ENSDCDG00010006570.1"/>
</dbReference>
<evidence type="ECO:0000256" key="1">
    <source>
        <dbReference type="ARBA" id="ARBA00004162"/>
    </source>
</evidence>
<organism evidence="10 11">
    <name type="scientific">Denticeps clupeoides</name>
    <name type="common">denticle herring</name>
    <dbReference type="NCBI Taxonomy" id="299321"/>
    <lineage>
        <taxon>Eukaryota</taxon>
        <taxon>Metazoa</taxon>
        <taxon>Chordata</taxon>
        <taxon>Craniata</taxon>
        <taxon>Vertebrata</taxon>
        <taxon>Euteleostomi</taxon>
        <taxon>Actinopterygii</taxon>
        <taxon>Neopterygii</taxon>
        <taxon>Teleostei</taxon>
        <taxon>Clupei</taxon>
        <taxon>Clupeiformes</taxon>
        <taxon>Denticipitoidei</taxon>
        <taxon>Denticipitidae</taxon>
        <taxon>Denticeps</taxon>
    </lineage>
</organism>
<feature type="transmembrane region" description="Helical" evidence="9">
    <location>
        <begin position="34"/>
        <end position="55"/>
    </location>
</feature>
<reference evidence="10" key="2">
    <citation type="submission" date="2025-08" db="UniProtKB">
        <authorList>
            <consortium name="Ensembl"/>
        </authorList>
    </citation>
    <scope>IDENTIFICATION</scope>
</reference>
<dbReference type="GO" id="GO:0005789">
    <property type="term" value="C:endoplasmic reticulum membrane"/>
    <property type="evidence" value="ECO:0007669"/>
    <property type="project" value="UniProtKB-SubCell"/>
</dbReference>
<sequence>MQNYTWSYEYYYDYIEPVAVDQTRLRYNKHSVVIVFWLVLLVFFGFFSFTLTGLSRAAPRSYAARSSVQNPRSDF</sequence>
<evidence type="ECO:0000256" key="5">
    <source>
        <dbReference type="ARBA" id="ARBA00022692"/>
    </source>
</evidence>
<evidence type="ECO:0000256" key="3">
    <source>
        <dbReference type="ARBA" id="ARBA00010063"/>
    </source>
</evidence>
<evidence type="ECO:0000313" key="11">
    <source>
        <dbReference type="Proteomes" id="UP000694580"/>
    </source>
</evidence>
<dbReference type="GeneTree" id="ENSGT00960000187861"/>
<protein>
    <recommendedName>
        <fullName evidence="12">Melanocortin-2 receptor accessory protein</fullName>
    </recommendedName>
</protein>
<dbReference type="GO" id="GO:0106070">
    <property type="term" value="P:regulation of adenylate cyclase-activating G protein-coupled receptor signaling pathway"/>
    <property type="evidence" value="ECO:0007669"/>
    <property type="project" value="TreeGrafter"/>
</dbReference>
<name>A0AAY4B028_9TELE</name>
<dbReference type="AlphaFoldDB" id="A0AAY4B028"/>
<evidence type="ECO:0000256" key="4">
    <source>
        <dbReference type="ARBA" id="ARBA00022475"/>
    </source>
</evidence>
<dbReference type="Pfam" id="PF15183">
    <property type="entry name" value="MRAP"/>
    <property type="match status" value="1"/>
</dbReference>
<keyword evidence="6" id="KW-0256">Endoplasmic reticulum</keyword>
<dbReference type="GO" id="GO:0030545">
    <property type="term" value="F:signaling receptor regulator activity"/>
    <property type="evidence" value="ECO:0007669"/>
    <property type="project" value="TreeGrafter"/>
</dbReference>
<evidence type="ECO:0000256" key="9">
    <source>
        <dbReference type="SAM" id="Phobius"/>
    </source>
</evidence>
<comment type="subcellular location">
    <subcellularLocation>
        <location evidence="1">Cell membrane</location>
        <topology evidence="1">Single-pass membrane protein</topology>
    </subcellularLocation>
    <subcellularLocation>
        <location evidence="2">Endoplasmic reticulum membrane</location>
        <topology evidence="2">Single-pass membrane protein</topology>
    </subcellularLocation>
</comment>
<evidence type="ECO:0000256" key="8">
    <source>
        <dbReference type="ARBA" id="ARBA00023136"/>
    </source>
</evidence>
<dbReference type="GO" id="GO:0031782">
    <property type="term" value="F:type 4 melanocortin receptor binding"/>
    <property type="evidence" value="ECO:0007669"/>
    <property type="project" value="TreeGrafter"/>
</dbReference>
<reference evidence="10" key="3">
    <citation type="submission" date="2025-09" db="UniProtKB">
        <authorList>
            <consortium name="Ensembl"/>
        </authorList>
    </citation>
    <scope>IDENTIFICATION</scope>
</reference>